<keyword evidence="9" id="KW-1185">Reference proteome</keyword>
<dbReference type="InterPro" id="IPR050671">
    <property type="entry name" value="CD300_family_receptors"/>
</dbReference>
<sequence length="422" mass="46689">MGISLTVVICLLTGSLSLQCASGNKGDNTPLNLTAYQGGLVTIHCKYPKAEGSSIQRFCKEDVKLDCLELISTHNAPITEKERYSLTYDKQHGVFNVTISQVALEDAGRYRCEVQKDSTTVYLTEINLQVINWDDIPTKTPSSDSGKNVKIDCPYPETHANNNKFLCKGQNPFSCDKLIQTTEEDRYVENGRFKIRDSSRQNYFYVYIRNLSSADSGVYWCGSDPTWQQTEFNKFLLSPEFLLGPGSGDTGKHIKSGLPRDATQEDQQPIQPEVKSSLEGLIGGIAGFLVLSLILVVVIVLFRNKIPRTQVCCGASGPSEQIRNTGQNSEGNHEEPQYEEIQEQKTSLGDTAQAVYTTVDLPTDQLHYTTISAHKDRVSDSTDEATLPDTNKMAARQTSPVVIYSPAVDQIVYSTVSMPGEQ</sequence>
<reference evidence="8" key="1">
    <citation type="submission" date="2023-08" db="EMBL/GenBank/DDBJ databases">
        <authorList>
            <person name="Alioto T."/>
            <person name="Alioto T."/>
            <person name="Gomez Garrido J."/>
        </authorList>
    </citation>
    <scope>NUCLEOTIDE SEQUENCE</scope>
</reference>
<dbReference type="GO" id="GO:0005886">
    <property type="term" value="C:plasma membrane"/>
    <property type="evidence" value="ECO:0007669"/>
    <property type="project" value="TreeGrafter"/>
</dbReference>
<organism evidence="8 9">
    <name type="scientific">Xyrichtys novacula</name>
    <name type="common">Pearly razorfish</name>
    <name type="synonym">Hemipteronotus novacula</name>
    <dbReference type="NCBI Taxonomy" id="13765"/>
    <lineage>
        <taxon>Eukaryota</taxon>
        <taxon>Metazoa</taxon>
        <taxon>Chordata</taxon>
        <taxon>Craniata</taxon>
        <taxon>Vertebrata</taxon>
        <taxon>Euteleostomi</taxon>
        <taxon>Actinopterygii</taxon>
        <taxon>Neopterygii</taxon>
        <taxon>Teleostei</taxon>
        <taxon>Neoteleostei</taxon>
        <taxon>Acanthomorphata</taxon>
        <taxon>Eupercaria</taxon>
        <taxon>Labriformes</taxon>
        <taxon>Labridae</taxon>
        <taxon>Xyrichtys</taxon>
    </lineage>
</organism>
<evidence type="ECO:0000256" key="4">
    <source>
        <dbReference type="SAM" id="MobiDB-lite"/>
    </source>
</evidence>
<feature type="domain" description="Immunoglobulin" evidence="7">
    <location>
        <begin position="138"/>
        <end position="240"/>
    </location>
</feature>
<dbReference type="CDD" id="cd05716">
    <property type="entry name" value="IgV_pIgR_like"/>
    <property type="match status" value="1"/>
</dbReference>
<name>A0AAV1EXG3_XYRNO</name>
<evidence type="ECO:0000256" key="3">
    <source>
        <dbReference type="ARBA" id="ARBA00023136"/>
    </source>
</evidence>
<feature type="domain" description="Immunoglobulin" evidence="7">
    <location>
        <begin position="30"/>
        <end position="131"/>
    </location>
</feature>
<evidence type="ECO:0000313" key="9">
    <source>
        <dbReference type="Proteomes" id="UP001178508"/>
    </source>
</evidence>
<feature type="region of interest" description="Disordered" evidence="4">
    <location>
        <begin position="248"/>
        <end position="270"/>
    </location>
</feature>
<dbReference type="GO" id="GO:0004888">
    <property type="term" value="F:transmembrane signaling receptor activity"/>
    <property type="evidence" value="ECO:0007669"/>
    <property type="project" value="TreeGrafter"/>
</dbReference>
<keyword evidence="5" id="KW-1133">Transmembrane helix</keyword>
<evidence type="ECO:0000256" key="2">
    <source>
        <dbReference type="ARBA" id="ARBA00022692"/>
    </source>
</evidence>
<keyword evidence="6" id="KW-0732">Signal</keyword>
<feature type="region of interest" description="Disordered" evidence="4">
    <location>
        <begin position="315"/>
        <end position="340"/>
    </location>
</feature>
<evidence type="ECO:0000256" key="5">
    <source>
        <dbReference type="SAM" id="Phobius"/>
    </source>
</evidence>
<evidence type="ECO:0000256" key="1">
    <source>
        <dbReference type="ARBA" id="ARBA00004370"/>
    </source>
</evidence>
<dbReference type="PANTHER" id="PTHR11860">
    <property type="entry name" value="POLYMERIC-IMMUNOGLOBULIN RECEPTOR"/>
    <property type="match status" value="1"/>
</dbReference>
<dbReference type="SUPFAM" id="SSF48726">
    <property type="entry name" value="Immunoglobulin"/>
    <property type="match status" value="2"/>
</dbReference>
<gene>
    <name evidence="8" type="ORF">XNOV1_A038192</name>
</gene>
<feature type="signal peptide" evidence="6">
    <location>
        <begin position="1"/>
        <end position="17"/>
    </location>
</feature>
<feature type="chain" id="PRO_5043617566" evidence="6">
    <location>
        <begin position="18"/>
        <end position="422"/>
    </location>
</feature>
<dbReference type="Pfam" id="PF07686">
    <property type="entry name" value="V-set"/>
    <property type="match status" value="2"/>
</dbReference>
<evidence type="ECO:0000256" key="6">
    <source>
        <dbReference type="SAM" id="SignalP"/>
    </source>
</evidence>
<dbReference type="InterPro" id="IPR003599">
    <property type="entry name" value="Ig_sub"/>
</dbReference>
<dbReference type="Proteomes" id="UP001178508">
    <property type="component" value="Chromosome 3"/>
</dbReference>
<dbReference type="Gene3D" id="2.60.40.10">
    <property type="entry name" value="Immunoglobulins"/>
    <property type="match status" value="2"/>
</dbReference>
<dbReference type="InterPro" id="IPR013783">
    <property type="entry name" value="Ig-like_fold"/>
</dbReference>
<keyword evidence="3 5" id="KW-0472">Membrane</keyword>
<dbReference type="PANTHER" id="PTHR11860:SF118">
    <property type="entry name" value="CMRF35-LIKE MOLECULE 3-RELATED"/>
    <property type="match status" value="1"/>
</dbReference>
<evidence type="ECO:0000313" key="8">
    <source>
        <dbReference type="EMBL" id="CAJ1053177.1"/>
    </source>
</evidence>
<dbReference type="InterPro" id="IPR013106">
    <property type="entry name" value="Ig_V-set"/>
</dbReference>
<keyword evidence="2 5" id="KW-0812">Transmembrane</keyword>
<protein>
    <submittedName>
        <fullName evidence="8">CMRF35-like molecule 8 isoform X2</fullName>
    </submittedName>
</protein>
<dbReference type="InterPro" id="IPR036179">
    <property type="entry name" value="Ig-like_dom_sf"/>
</dbReference>
<dbReference type="SMART" id="SM00409">
    <property type="entry name" value="IG"/>
    <property type="match status" value="2"/>
</dbReference>
<evidence type="ECO:0000259" key="7">
    <source>
        <dbReference type="SMART" id="SM00409"/>
    </source>
</evidence>
<feature type="transmembrane region" description="Helical" evidence="5">
    <location>
        <begin position="281"/>
        <end position="302"/>
    </location>
</feature>
<feature type="compositionally biased region" description="Polar residues" evidence="4">
    <location>
        <begin position="318"/>
        <end position="330"/>
    </location>
</feature>
<accession>A0AAV1EXG3</accession>
<dbReference type="EMBL" id="OY660866">
    <property type="protein sequence ID" value="CAJ1053177.1"/>
    <property type="molecule type" value="Genomic_DNA"/>
</dbReference>
<dbReference type="AlphaFoldDB" id="A0AAV1EXG3"/>
<comment type="subcellular location">
    <subcellularLocation>
        <location evidence="1">Membrane</location>
    </subcellularLocation>
</comment>
<proteinExistence type="predicted"/>